<dbReference type="NCBIfam" id="TIGR01525">
    <property type="entry name" value="ATPase-IB_hvy"/>
    <property type="match status" value="1"/>
</dbReference>
<comment type="similarity">
    <text evidence="2 10">Belongs to the cation transport ATPase (P-type) (TC 3.A.3) family. Type IB subfamily.</text>
</comment>
<dbReference type="SUPFAM" id="SSF55008">
    <property type="entry name" value="HMA, heavy metal-associated domain"/>
    <property type="match status" value="3"/>
</dbReference>
<dbReference type="InterPro" id="IPR036163">
    <property type="entry name" value="HMA_dom_sf"/>
</dbReference>
<accession>A0ABR3GLK3</accession>
<dbReference type="SFLD" id="SFLDG00002">
    <property type="entry name" value="C1.7:_P-type_atpase_like"/>
    <property type="match status" value="1"/>
</dbReference>
<dbReference type="Pfam" id="PF00702">
    <property type="entry name" value="Hydrolase"/>
    <property type="match status" value="1"/>
</dbReference>
<dbReference type="Pfam" id="PF00403">
    <property type="entry name" value="HMA"/>
    <property type="match status" value="2"/>
</dbReference>
<dbReference type="InterPro" id="IPR023298">
    <property type="entry name" value="ATPase_P-typ_TM_dom_sf"/>
</dbReference>
<evidence type="ECO:0000256" key="4">
    <source>
        <dbReference type="ARBA" id="ARBA00022723"/>
    </source>
</evidence>
<dbReference type="InterPro" id="IPR059000">
    <property type="entry name" value="ATPase_P-type_domA"/>
</dbReference>
<feature type="transmembrane region" description="Helical" evidence="10">
    <location>
        <begin position="838"/>
        <end position="861"/>
    </location>
</feature>
<comment type="caution">
    <text evidence="13">The sequence shown here is derived from an EMBL/GenBank/DDBJ whole genome shotgun (WGS) entry which is preliminary data.</text>
</comment>
<dbReference type="PRINTS" id="PR00119">
    <property type="entry name" value="CATATPASE"/>
</dbReference>
<feature type="domain" description="HMA" evidence="12">
    <location>
        <begin position="230"/>
        <end position="301"/>
    </location>
</feature>
<keyword evidence="6 10" id="KW-0067">ATP-binding</keyword>
<evidence type="ECO:0000256" key="3">
    <source>
        <dbReference type="ARBA" id="ARBA00022692"/>
    </source>
</evidence>
<feature type="transmembrane region" description="Helical" evidence="10">
    <location>
        <begin position="1271"/>
        <end position="1293"/>
    </location>
</feature>
<evidence type="ECO:0000313" key="13">
    <source>
        <dbReference type="EMBL" id="KAL0636657.1"/>
    </source>
</evidence>
<keyword evidence="8 10" id="KW-1133">Transmembrane helix</keyword>
<organism evidence="13 14">
    <name type="scientific">Discina gigas</name>
    <dbReference type="NCBI Taxonomy" id="1032678"/>
    <lineage>
        <taxon>Eukaryota</taxon>
        <taxon>Fungi</taxon>
        <taxon>Dikarya</taxon>
        <taxon>Ascomycota</taxon>
        <taxon>Pezizomycotina</taxon>
        <taxon>Pezizomycetes</taxon>
        <taxon>Pezizales</taxon>
        <taxon>Discinaceae</taxon>
        <taxon>Discina</taxon>
    </lineage>
</organism>
<evidence type="ECO:0000313" key="14">
    <source>
        <dbReference type="Proteomes" id="UP001447188"/>
    </source>
</evidence>
<dbReference type="SUPFAM" id="SSF81653">
    <property type="entry name" value="Calcium ATPase, transduction domain A"/>
    <property type="match status" value="1"/>
</dbReference>
<dbReference type="Gene3D" id="3.40.1110.10">
    <property type="entry name" value="Calcium-transporting ATPase, cytoplasmic domain N"/>
    <property type="match status" value="1"/>
</dbReference>
<evidence type="ECO:0000256" key="2">
    <source>
        <dbReference type="ARBA" id="ARBA00006024"/>
    </source>
</evidence>
<feature type="transmembrane region" description="Helical" evidence="10">
    <location>
        <begin position="554"/>
        <end position="576"/>
    </location>
</feature>
<dbReference type="PROSITE" id="PS50846">
    <property type="entry name" value="HMA_2"/>
    <property type="match status" value="3"/>
</dbReference>
<reference evidence="13 14" key="1">
    <citation type="submission" date="2024-02" db="EMBL/GenBank/DDBJ databases">
        <title>Discinaceae phylogenomics.</title>
        <authorList>
            <person name="Dirks A.C."/>
            <person name="James T.Y."/>
        </authorList>
    </citation>
    <scope>NUCLEOTIDE SEQUENCE [LARGE SCALE GENOMIC DNA]</scope>
    <source>
        <strain evidence="13 14">ACD0624</strain>
    </source>
</reference>
<feature type="transmembrane region" description="Helical" evidence="10">
    <location>
        <begin position="505"/>
        <end position="529"/>
    </location>
</feature>
<dbReference type="EMBL" id="JBBBZM010000046">
    <property type="protein sequence ID" value="KAL0636657.1"/>
    <property type="molecule type" value="Genomic_DNA"/>
</dbReference>
<dbReference type="Gene3D" id="3.30.70.100">
    <property type="match status" value="3"/>
</dbReference>
<keyword evidence="5 10" id="KW-0547">Nucleotide-binding</keyword>
<dbReference type="Gene3D" id="3.40.50.1000">
    <property type="entry name" value="HAD superfamily/HAD-like"/>
    <property type="match status" value="1"/>
</dbReference>
<dbReference type="PANTHER" id="PTHR43520:SF32">
    <property type="entry name" value="COPPER RESISTANCE P-TYPE ATPASE (EUROFUNG)"/>
    <property type="match status" value="1"/>
</dbReference>
<keyword evidence="14" id="KW-1185">Reference proteome</keyword>
<dbReference type="PROSITE" id="PS01047">
    <property type="entry name" value="HMA_1"/>
    <property type="match status" value="2"/>
</dbReference>
<dbReference type="InterPro" id="IPR008250">
    <property type="entry name" value="ATPase_P-typ_transduc_dom_A_sf"/>
</dbReference>
<dbReference type="PROSITE" id="PS00154">
    <property type="entry name" value="ATPASE_E1_E2"/>
    <property type="match status" value="1"/>
</dbReference>
<dbReference type="Pfam" id="PF00122">
    <property type="entry name" value="E1-E2_ATPase"/>
    <property type="match status" value="1"/>
</dbReference>
<name>A0ABR3GLK3_9PEZI</name>
<evidence type="ECO:0000259" key="12">
    <source>
        <dbReference type="PROSITE" id="PS50846"/>
    </source>
</evidence>
<feature type="transmembrane region" description="Helical" evidence="10">
    <location>
        <begin position="1244"/>
        <end position="1265"/>
    </location>
</feature>
<dbReference type="SFLD" id="SFLDF00027">
    <property type="entry name" value="p-type_atpase"/>
    <property type="match status" value="1"/>
</dbReference>
<protein>
    <recommendedName>
        <fullName evidence="12">HMA domain-containing protein</fullName>
    </recommendedName>
</protein>
<evidence type="ECO:0000256" key="7">
    <source>
        <dbReference type="ARBA" id="ARBA00022967"/>
    </source>
</evidence>
<dbReference type="InterPro" id="IPR027256">
    <property type="entry name" value="P-typ_ATPase_IB"/>
</dbReference>
<dbReference type="NCBIfam" id="TIGR01494">
    <property type="entry name" value="ATPase_P-type"/>
    <property type="match status" value="1"/>
</dbReference>
<dbReference type="SUPFAM" id="SSF81660">
    <property type="entry name" value="Metal cation-transporting ATPase, ATP-binding domain N"/>
    <property type="match status" value="1"/>
</dbReference>
<feature type="region of interest" description="Disordered" evidence="11">
    <location>
        <begin position="709"/>
        <end position="734"/>
    </location>
</feature>
<evidence type="ECO:0000256" key="6">
    <source>
        <dbReference type="ARBA" id="ARBA00022840"/>
    </source>
</evidence>
<dbReference type="InterPro" id="IPR036412">
    <property type="entry name" value="HAD-like_sf"/>
</dbReference>
<dbReference type="InterPro" id="IPR017969">
    <property type="entry name" value="Heavy-metal-associated_CS"/>
</dbReference>
<feature type="transmembrane region" description="Helical" evidence="10">
    <location>
        <begin position="646"/>
        <end position="665"/>
    </location>
</feature>
<keyword evidence="9 10" id="KW-0472">Membrane</keyword>
<feature type="domain" description="HMA" evidence="12">
    <location>
        <begin position="320"/>
        <end position="391"/>
    </location>
</feature>
<evidence type="ECO:0000256" key="1">
    <source>
        <dbReference type="ARBA" id="ARBA00004141"/>
    </source>
</evidence>
<dbReference type="CDD" id="cd02094">
    <property type="entry name" value="P-type_ATPase_Cu-like"/>
    <property type="match status" value="1"/>
</dbReference>
<keyword evidence="3 10" id="KW-0812">Transmembrane</keyword>
<evidence type="ECO:0000256" key="10">
    <source>
        <dbReference type="RuleBase" id="RU362081"/>
    </source>
</evidence>
<evidence type="ECO:0000256" key="8">
    <source>
        <dbReference type="ARBA" id="ARBA00022989"/>
    </source>
</evidence>
<dbReference type="SUPFAM" id="SSF81665">
    <property type="entry name" value="Calcium ATPase, transmembrane domain M"/>
    <property type="match status" value="1"/>
</dbReference>
<proteinExistence type="inferred from homology"/>
<dbReference type="InterPro" id="IPR018303">
    <property type="entry name" value="ATPase_P-typ_P_site"/>
</dbReference>
<feature type="transmembrane region" description="Helical" evidence="10">
    <location>
        <begin position="464"/>
        <end position="485"/>
    </location>
</feature>
<dbReference type="InterPro" id="IPR044492">
    <property type="entry name" value="P_typ_ATPase_HD_dom"/>
</dbReference>
<dbReference type="InterPro" id="IPR023299">
    <property type="entry name" value="ATPase_P-typ_cyto_dom_N"/>
</dbReference>
<feature type="transmembrane region" description="Helical" evidence="10">
    <location>
        <begin position="603"/>
        <end position="626"/>
    </location>
</feature>
<dbReference type="InterPro" id="IPR001757">
    <property type="entry name" value="P_typ_ATPase"/>
</dbReference>
<sequence>MSFHRWSGVPRCMSTPIVADSHTMFATSPTTTAGDGRPSGPPPHVTTSLLILNLHCSSCSQTINELLSRLSPAPYRISTSILDQSVTVTHSEALQAKDIYRALVEAEFEVDSVQIMGSKVCGSADENIITFNTESEHGADEFSGRLRDSWTVGTRRRSKLGLTHLENCELCRSQEQAREKLQLAAGKSDCTVASSPSFTEWPSSHRASAGLDSAAQDVVQPSLVENEGLYQVTISIGGMTCASCSNSITDTLKGLSWVKNVSINLMGGSGTVVFDSKASAGAQAGAEKIVNEIEDTGFDCSLEELKSLETMHTPVENSLYQATISIGGMTCASCSGSITDILQALPAVRSVSINLIGGSGTVVFDAKTSDEAQNGAEKIVSEVEDVGFECVLEGLRALDANHESSGRREMREVSLKVEGMFCEHCPRRVIDALKSTFPDLIIETPLTLASPICRIKYTPHPPKLTLRHIVSSISSISPAFVVSVYHPPTMEERSRTLQLRERNRLLIRLLLSIIIAIPTFLLGIVWMALVPKENRIRIYIEQPMWAGQATRVEWALFILSTPVMFCVADVFHLRAFREIRASWRSSSSVPVLRRFYRFGSMNLLISLGVSISYFASVALLGMSAVRAKTTMAVVDGMKMEVRMGEGHITTYFDSTVLLTMFLLMGKCLEAYSKSKTADAVSLLGLLRPSEALLIVHASDEDIGVDESTLKTGASQDPIGEKDLSNTEYSDNRPWKTRKVPTDLIEVGDVITIVRGSSPPADGTIISGKSQFDESSLTGESRLVPKFEGDSVFAGTINQGQVINVRVDSIGGDSMLDQIVKVVREGQTRRAPIERLADIITGYFVPVVTLLAVSTWLIWLGLGLSGSLPDSYLDQGQGGWPVWSLGFAIAVFVIACPCGIGLAAPTALFVGSGLAARYGILAKGGGEAFQEASGLDCIVFDKTGTLTQGGEPKVTDEKLLTNDSGARKVLYTISQKLEEGSAHPLARAIVGYCEGKGNVDIVTSEIEELPGRGLHGIFKLPDGDVLEAIIGNERFMHENGVVDLETHNFVLNEWKMAGKSIVLLAIKRREGLAESSYTEDFKLMALYSATDPLRPEAQEVVRHLQENGIGVWMISGDNAKTAIAVAGMVGIPAENVIAGVLPTEKADKIIHLQKTAPKRPRSHWYNLTHRHKKNPAPHRAVIAMVGDGINDAPALSVSDVGIAIGSGSDVAIGSAKFILVSSDLRSILTLTELSRAVFRRVKFNFLWACIYNICALPIAAGVLYPLDGVRLSPVWAALAMAMSSVSVVCSSLLLKTTLYGVGFRAKQERYRQ</sequence>
<evidence type="ECO:0000256" key="5">
    <source>
        <dbReference type="ARBA" id="ARBA00022741"/>
    </source>
</evidence>
<comment type="subcellular location">
    <subcellularLocation>
        <location evidence="1">Membrane</location>
        <topology evidence="1">Multi-pass membrane protein</topology>
    </subcellularLocation>
</comment>
<keyword evidence="4 10" id="KW-0479">Metal-binding</keyword>
<keyword evidence="7" id="KW-1278">Translocase</keyword>
<feature type="compositionally biased region" description="Basic and acidic residues" evidence="11">
    <location>
        <begin position="718"/>
        <end position="733"/>
    </location>
</feature>
<dbReference type="Proteomes" id="UP001447188">
    <property type="component" value="Unassembled WGS sequence"/>
</dbReference>
<dbReference type="SUPFAM" id="SSF56784">
    <property type="entry name" value="HAD-like"/>
    <property type="match status" value="1"/>
</dbReference>
<evidence type="ECO:0000256" key="9">
    <source>
        <dbReference type="ARBA" id="ARBA00023136"/>
    </source>
</evidence>
<dbReference type="InterPro" id="IPR006121">
    <property type="entry name" value="HMA_dom"/>
</dbReference>
<dbReference type="CDD" id="cd00371">
    <property type="entry name" value="HMA"/>
    <property type="match status" value="3"/>
</dbReference>
<feature type="transmembrane region" description="Helical" evidence="10">
    <location>
        <begin position="881"/>
        <end position="909"/>
    </location>
</feature>
<evidence type="ECO:0000256" key="11">
    <source>
        <dbReference type="SAM" id="MobiDB-lite"/>
    </source>
</evidence>
<gene>
    <name evidence="13" type="ORF">Q9L58_004388</name>
</gene>
<dbReference type="SFLD" id="SFLDS00003">
    <property type="entry name" value="Haloacid_Dehalogenase"/>
    <property type="match status" value="1"/>
</dbReference>
<dbReference type="PANTHER" id="PTHR43520">
    <property type="entry name" value="ATP7, ISOFORM B"/>
    <property type="match status" value="1"/>
</dbReference>
<dbReference type="InterPro" id="IPR023214">
    <property type="entry name" value="HAD_sf"/>
</dbReference>
<feature type="domain" description="HMA" evidence="12">
    <location>
        <begin position="45"/>
        <end position="111"/>
    </location>
</feature>
<dbReference type="Gene3D" id="2.70.150.10">
    <property type="entry name" value="Calcium-transporting ATPase, cytoplasmic transduction domain A"/>
    <property type="match status" value="1"/>
</dbReference>